<dbReference type="EMBL" id="JBGBPQ010000020">
    <property type="protein sequence ID" value="KAL1503989.1"/>
    <property type="molecule type" value="Genomic_DNA"/>
</dbReference>
<feature type="compositionally biased region" description="Basic and acidic residues" evidence="1">
    <location>
        <begin position="206"/>
        <end position="221"/>
    </location>
</feature>
<feature type="domain" description="Helicase MOV-10-like beta-barrel" evidence="2">
    <location>
        <begin position="423"/>
        <end position="504"/>
    </location>
</feature>
<feature type="compositionally biased region" description="Low complexity" evidence="1">
    <location>
        <begin position="18"/>
        <end position="30"/>
    </location>
</feature>
<comment type="caution">
    <text evidence="3">The sequence shown here is derived from an EMBL/GenBank/DDBJ whole genome shotgun (WGS) entry which is preliminary data.</text>
</comment>
<proteinExistence type="predicted"/>
<feature type="region of interest" description="Disordered" evidence="1">
    <location>
        <begin position="1"/>
        <end position="33"/>
    </location>
</feature>
<sequence>MAAQAARPPAVLPPPSCSPSASSAGEEAPPYITPAEDELSLGARLPPLSPCRARCDETSHCGSSALAPRRYRLRRSVLSWKHKLNRQLARGLQQWLHAYSLGLVEREYRLRQVCALSAELEELSSPPPPRPTPLPHRSCAKWPTADLTAATGAFPAACATPPAAAPRKPASSRPLAQLSYLGRQSYDGSPLPAAARKGAASTGRCRRLEGHSIRKGAERRACGAAASCTPPPAKWQPWQQPPPTLPTDRRRCGALSVSAAQSRPRLCAEAAHPTQRQLFSASSPPAALHTPAKASRRLSLDAAAGRGGGGVGADDEQRRQKAIALRAEEAEEQARRAGLWAQLKAEEAKRKAAYARLTAELARKATANVRRECGSDAEGGGGDDAADEPSYVPWRDNFVERTHTLLYIEEAQQVKNFRKFDLSGVKLHPSTEGGVTWHKMSVQGLAERRPSVLKGDSVYVWVPGTQDVEYEGFVQEVLRDAAWLQLNPCFSDATRGVPEFNVRFRFSRMQFRRMHAAVDNANLPSAREALQQIELRFVPLDTLPSNAVSVVSEEHAVKLYFLTP</sequence>
<evidence type="ECO:0000313" key="3">
    <source>
        <dbReference type="EMBL" id="KAL1503989.1"/>
    </source>
</evidence>
<dbReference type="Proteomes" id="UP001515480">
    <property type="component" value="Unassembled WGS sequence"/>
</dbReference>
<gene>
    <name evidence="3" type="ORF">AB1Y20_010405</name>
</gene>
<accession>A0AB34IQP2</accession>
<evidence type="ECO:0000256" key="1">
    <source>
        <dbReference type="SAM" id="MobiDB-lite"/>
    </source>
</evidence>
<evidence type="ECO:0000313" key="4">
    <source>
        <dbReference type="Proteomes" id="UP001515480"/>
    </source>
</evidence>
<feature type="region of interest" description="Disordered" evidence="1">
    <location>
        <begin position="187"/>
        <end position="256"/>
    </location>
</feature>
<evidence type="ECO:0000259" key="2">
    <source>
        <dbReference type="Pfam" id="PF21634"/>
    </source>
</evidence>
<dbReference type="AlphaFoldDB" id="A0AB34IQP2"/>
<protein>
    <recommendedName>
        <fullName evidence="2">Helicase MOV-10-like beta-barrel domain-containing protein</fullName>
    </recommendedName>
</protein>
<feature type="compositionally biased region" description="Pro residues" evidence="1">
    <location>
        <begin position="229"/>
        <end position="245"/>
    </location>
</feature>
<reference evidence="3 4" key="1">
    <citation type="journal article" date="2024" name="Science">
        <title>Giant polyketide synthase enzymes in the biosynthesis of giant marine polyether toxins.</title>
        <authorList>
            <person name="Fallon T.R."/>
            <person name="Shende V.V."/>
            <person name="Wierzbicki I.H."/>
            <person name="Pendleton A.L."/>
            <person name="Watervoot N.F."/>
            <person name="Auber R.P."/>
            <person name="Gonzalez D.J."/>
            <person name="Wisecaver J.H."/>
            <person name="Moore B.S."/>
        </authorList>
    </citation>
    <scope>NUCLEOTIDE SEQUENCE [LARGE SCALE GENOMIC DNA]</scope>
    <source>
        <strain evidence="3 4">12B1</strain>
    </source>
</reference>
<dbReference type="Pfam" id="PF21634">
    <property type="entry name" value="MOV-10_beta-barrel"/>
    <property type="match status" value="1"/>
</dbReference>
<keyword evidence="4" id="KW-1185">Reference proteome</keyword>
<dbReference type="InterPro" id="IPR049080">
    <property type="entry name" value="MOV-10-like_beta-barrel"/>
</dbReference>
<organism evidence="3 4">
    <name type="scientific">Prymnesium parvum</name>
    <name type="common">Toxic golden alga</name>
    <dbReference type="NCBI Taxonomy" id="97485"/>
    <lineage>
        <taxon>Eukaryota</taxon>
        <taxon>Haptista</taxon>
        <taxon>Haptophyta</taxon>
        <taxon>Prymnesiophyceae</taxon>
        <taxon>Prymnesiales</taxon>
        <taxon>Prymnesiaceae</taxon>
        <taxon>Prymnesium</taxon>
    </lineage>
</organism>
<name>A0AB34IQP2_PRYPA</name>